<dbReference type="PANTHER" id="PTHR30399:SF1">
    <property type="entry name" value="UTP PYROPHOSPHATASE"/>
    <property type="match status" value="1"/>
</dbReference>
<protein>
    <submittedName>
        <fullName evidence="3">SprT family zinc-dependent metalloprotease</fullName>
        <ecNumber evidence="3">3.4.-.-</ecNumber>
    </submittedName>
</protein>
<name>A0AAW9QDK5_9BURK</name>
<reference evidence="3 4" key="1">
    <citation type="submission" date="2024-02" db="EMBL/GenBank/DDBJ databases">
        <title>Genome sequence of Aquincola sp. MAHUQ-54.</title>
        <authorList>
            <person name="Huq M.A."/>
        </authorList>
    </citation>
    <scope>NUCLEOTIDE SEQUENCE [LARGE SCALE GENOMIC DNA]</scope>
    <source>
        <strain evidence="3 4">MAHUQ-54</strain>
    </source>
</reference>
<dbReference type="Gene3D" id="3.30.2010.10">
    <property type="entry name" value="Metalloproteases ('zincins'), catalytic domain"/>
    <property type="match status" value="1"/>
</dbReference>
<keyword evidence="3" id="KW-0482">Metalloprotease</keyword>
<feature type="region of interest" description="Disordered" evidence="1">
    <location>
        <begin position="1"/>
        <end position="28"/>
    </location>
</feature>
<feature type="domain" description="YgjP-like metallopeptidase" evidence="2">
    <location>
        <begin position="67"/>
        <end position="278"/>
    </location>
</feature>
<dbReference type="EC" id="3.4.-.-" evidence="3"/>
<evidence type="ECO:0000313" key="3">
    <source>
        <dbReference type="EMBL" id="MEF7614902.1"/>
    </source>
</evidence>
<evidence type="ECO:0000313" key="4">
    <source>
        <dbReference type="Proteomes" id="UP001336250"/>
    </source>
</evidence>
<dbReference type="InterPro" id="IPR002725">
    <property type="entry name" value="YgjP-like_metallopeptidase"/>
</dbReference>
<dbReference type="Proteomes" id="UP001336250">
    <property type="component" value="Unassembled WGS sequence"/>
</dbReference>
<keyword evidence="3" id="KW-0378">Hydrolase</keyword>
<dbReference type="AlphaFoldDB" id="A0AAW9QDK5"/>
<proteinExistence type="predicted"/>
<gene>
    <name evidence="3" type="ORF">V4F39_13345</name>
</gene>
<sequence>MNPGAPPEGQLALFDPGGAEDAAPRRADAPAAAGLAPAVFRHPSATHELVLGGHVVGYALRRARRRSIGFVVSAEGLTVSAPRWVRQGDVEAALHTKAPWVLRKLQEQRERAHQQLAMRIEWRDGSAFPFLGGTVRVVLDVHTTGAVLQPGAGGADARLHIGLPQPAGPEQIRDAVQSWLQRQARRIFEERCAHFAPRLGVQVRRLLLSSAATRWGSASADRSIRLNWRLVHFSMATIDYVVVHELAHLVEMNHSPAFWRVVSTVLPDYEAARHPLKSTLLPSFD</sequence>
<dbReference type="InterPro" id="IPR053136">
    <property type="entry name" value="UTP_pyrophosphatase-like"/>
</dbReference>
<dbReference type="CDD" id="cd07344">
    <property type="entry name" value="M48_yhfN_like"/>
    <property type="match status" value="1"/>
</dbReference>
<accession>A0AAW9QDK5</accession>
<dbReference type="EMBL" id="JAZIBG010000028">
    <property type="protein sequence ID" value="MEF7614902.1"/>
    <property type="molecule type" value="Genomic_DNA"/>
</dbReference>
<keyword evidence="3" id="KW-0645">Protease</keyword>
<keyword evidence="4" id="KW-1185">Reference proteome</keyword>
<dbReference type="GO" id="GO:0008237">
    <property type="term" value="F:metallopeptidase activity"/>
    <property type="evidence" value="ECO:0007669"/>
    <property type="project" value="UniProtKB-KW"/>
</dbReference>
<dbReference type="Pfam" id="PF01863">
    <property type="entry name" value="YgjP-like"/>
    <property type="match status" value="1"/>
</dbReference>
<comment type="caution">
    <text evidence="3">The sequence shown here is derived from an EMBL/GenBank/DDBJ whole genome shotgun (WGS) entry which is preliminary data.</text>
</comment>
<evidence type="ECO:0000259" key="2">
    <source>
        <dbReference type="Pfam" id="PF01863"/>
    </source>
</evidence>
<dbReference type="PANTHER" id="PTHR30399">
    <property type="entry name" value="UNCHARACTERIZED PROTEIN YGJP"/>
    <property type="match status" value="1"/>
</dbReference>
<organism evidence="3 4">
    <name type="scientific">Aquincola agrisoli</name>
    <dbReference type="NCBI Taxonomy" id="3119538"/>
    <lineage>
        <taxon>Bacteria</taxon>
        <taxon>Pseudomonadati</taxon>
        <taxon>Pseudomonadota</taxon>
        <taxon>Betaproteobacteria</taxon>
        <taxon>Burkholderiales</taxon>
        <taxon>Sphaerotilaceae</taxon>
        <taxon>Aquincola</taxon>
    </lineage>
</organism>
<evidence type="ECO:0000256" key="1">
    <source>
        <dbReference type="SAM" id="MobiDB-lite"/>
    </source>
</evidence>